<dbReference type="HOGENOM" id="CLU_031875_1_1_1"/>
<dbReference type="GO" id="GO:0008422">
    <property type="term" value="F:beta-glucosidase activity"/>
    <property type="evidence" value="ECO:0007669"/>
    <property type="project" value="TreeGrafter"/>
</dbReference>
<evidence type="ECO:0000313" key="7">
    <source>
        <dbReference type="EMBL" id="EAU31544.1"/>
    </source>
</evidence>
<evidence type="ECO:0000256" key="2">
    <source>
        <dbReference type="ARBA" id="ARBA00022801"/>
    </source>
</evidence>
<dbReference type="OrthoDB" id="1887033at2759"/>
<accession>Q0CD63</accession>
<protein>
    <recommendedName>
        <fullName evidence="6">Glycoside hydrolase family 5 domain-containing protein</fullName>
    </recommendedName>
</protein>
<evidence type="ECO:0000313" key="8">
    <source>
        <dbReference type="Proteomes" id="UP000007963"/>
    </source>
</evidence>
<keyword evidence="3 5" id="KW-0326">Glycosidase</keyword>
<evidence type="ECO:0000256" key="4">
    <source>
        <dbReference type="ARBA" id="ARBA00023316"/>
    </source>
</evidence>
<comment type="similarity">
    <text evidence="1 5">Belongs to the glycosyl hydrolase 5 (cellulase A) family.</text>
</comment>
<dbReference type="InterPro" id="IPR017853">
    <property type="entry name" value="GH"/>
</dbReference>
<dbReference type="SUPFAM" id="SSF51445">
    <property type="entry name" value="(Trans)glycosidases"/>
    <property type="match status" value="1"/>
</dbReference>
<dbReference type="AlphaFoldDB" id="Q0CD63"/>
<dbReference type="STRING" id="341663.Q0CD63"/>
<proteinExistence type="inferred from homology"/>
<feature type="domain" description="Glycoside hydrolase family 5" evidence="6">
    <location>
        <begin position="80"/>
        <end position="339"/>
    </location>
</feature>
<dbReference type="InterPro" id="IPR001547">
    <property type="entry name" value="Glyco_hydro_5"/>
</dbReference>
<evidence type="ECO:0000256" key="1">
    <source>
        <dbReference type="ARBA" id="ARBA00005641"/>
    </source>
</evidence>
<reference evidence="8" key="1">
    <citation type="submission" date="2005-09" db="EMBL/GenBank/DDBJ databases">
        <title>Annotation of the Aspergillus terreus NIH2624 genome.</title>
        <authorList>
            <person name="Birren B.W."/>
            <person name="Lander E.S."/>
            <person name="Galagan J.E."/>
            <person name="Nusbaum C."/>
            <person name="Devon K."/>
            <person name="Henn M."/>
            <person name="Ma L.-J."/>
            <person name="Jaffe D.B."/>
            <person name="Butler J."/>
            <person name="Alvarez P."/>
            <person name="Gnerre S."/>
            <person name="Grabherr M."/>
            <person name="Kleber M."/>
            <person name="Mauceli E.W."/>
            <person name="Brockman W."/>
            <person name="Rounsley S."/>
            <person name="Young S.K."/>
            <person name="LaButti K."/>
            <person name="Pushparaj V."/>
            <person name="DeCaprio D."/>
            <person name="Crawford M."/>
            <person name="Koehrsen M."/>
            <person name="Engels R."/>
            <person name="Montgomery P."/>
            <person name="Pearson M."/>
            <person name="Howarth C."/>
            <person name="Larson L."/>
            <person name="Luoma S."/>
            <person name="White J."/>
            <person name="Alvarado L."/>
            <person name="Kodira C.D."/>
            <person name="Zeng Q."/>
            <person name="Oleary S."/>
            <person name="Yandava C."/>
            <person name="Denning D.W."/>
            <person name="Nierman W.C."/>
            <person name="Milne T."/>
            <person name="Madden K."/>
        </authorList>
    </citation>
    <scope>NUCLEOTIDE SEQUENCE [LARGE SCALE GENOMIC DNA]</scope>
    <source>
        <strain evidence="8">NIH 2624 / FGSC A1156</strain>
    </source>
</reference>
<dbReference type="Pfam" id="PF00150">
    <property type="entry name" value="Cellulase"/>
    <property type="match status" value="1"/>
</dbReference>
<gene>
    <name evidence="7" type="ORF">ATEG_08371</name>
</gene>
<name>Q0CD63_ASPTN</name>
<dbReference type="PANTHER" id="PTHR31297:SF13">
    <property type="entry name" value="PUTATIVE-RELATED"/>
    <property type="match status" value="1"/>
</dbReference>
<dbReference type="InterPro" id="IPR050386">
    <property type="entry name" value="Glycosyl_hydrolase_5"/>
</dbReference>
<dbReference type="OMA" id="ECLVSEY"/>
<dbReference type="EMBL" id="CH476605">
    <property type="protein sequence ID" value="EAU31544.1"/>
    <property type="molecule type" value="Genomic_DNA"/>
</dbReference>
<keyword evidence="4" id="KW-0961">Cell wall biogenesis/degradation</keyword>
<dbReference type="GO" id="GO:0009251">
    <property type="term" value="P:glucan catabolic process"/>
    <property type="evidence" value="ECO:0007669"/>
    <property type="project" value="TreeGrafter"/>
</dbReference>
<keyword evidence="2 5" id="KW-0378">Hydrolase</keyword>
<dbReference type="GeneID" id="4353318"/>
<dbReference type="PANTHER" id="PTHR31297">
    <property type="entry name" value="GLUCAN ENDO-1,6-BETA-GLUCOSIDASE B"/>
    <property type="match status" value="1"/>
</dbReference>
<dbReference type="Gene3D" id="3.20.20.80">
    <property type="entry name" value="Glycosidases"/>
    <property type="match status" value="1"/>
</dbReference>
<evidence type="ECO:0000256" key="5">
    <source>
        <dbReference type="RuleBase" id="RU361153"/>
    </source>
</evidence>
<dbReference type="FunFam" id="3.20.20.80:FF:000130">
    <property type="entry name" value="Endoglucanase C"/>
    <property type="match status" value="1"/>
</dbReference>
<dbReference type="GO" id="GO:0005576">
    <property type="term" value="C:extracellular region"/>
    <property type="evidence" value="ECO:0007669"/>
    <property type="project" value="TreeGrafter"/>
</dbReference>
<dbReference type="RefSeq" id="XP_001216992.1">
    <property type="nucleotide sequence ID" value="XM_001216992.1"/>
</dbReference>
<dbReference type="Proteomes" id="UP000007963">
    <property type="component" value="Unassembled WGS sequence"/>
</dbReference>
<organism evidence="7 8">
    <name type="scientific">Aspergillus terreus (strain NIH 2624 / FGSC A1156)</name>
    <dbReference type="NCBI Taxonomy" id="341663"/>
    <lineage>
        <taxon>Eukaryota</taxon>
        <taxon>Fungi</taxon>
        <taxon>Dikarya</taxon>
        <taxon>Ascomycota</taxon>
        <taxon>Pezizomycotina</taxon>
        <taxon>Eurotiomycetes</taxon>
        <taxon>Eurotiomycetidae</taxon>
        <taxon>Eurotiales</taxon>
        <taxon>Aspergillaceae</taxon>
        <taxon>Aspergillus</taxon>
        <taxon>Aspergillus subgen. Circumdati</taxon>
    </lineage>
</organism>
<evidence type="ECO:0000259" key="6">
    <source>
        <dbReference type="Pfam" id="PF00150"/>
    </source>
</evidence>
<evidence type="ECO:0000256" key="3">
    <source>
        <dbReference type="ARBA" id="ARBA00023295"/>
    </source>
</evidence>
<dbReference type="GO" id="GO:0009986">
    <property type="term" value="C:cell surface"/>
    <property type="evidence" value="ECO:0007669"/>
    <property type="project" value="TreeGrafter"/>
</dbReference>
<dbReference type="GO" id="GO:0071555">
    <property type="term" value="P:cell wall organization"/>
    <property type="evidence" value="ECO:0007669"/>
    <property type="project" value="UniProtKB-KW"/>
</dbReference>
<sequence>MTSDTTPSFLRVSGTNIVDSSGQPVILKGAAIGGFLNMENFITGYAGHEHEHREAMASVLGKDKAQYFFDRLLHHFFTDKDAEFFASLGLNCIRVPFNYRHFIDDQENPPVVKQSGFDLLDRVVSICRKHGLYVILDLHTAPGGQNQDWHSDSGVARAVFWDFKVLQDQAINLWVAIAAHYADDPIIAGYNPLNEPADPAHTRLLDWYGRVHAAIRAVDPNHILFLDGNTYAMDFSHFDRILPNAVYSCHDYATMGFPGQPLYTGTAEQKAKLRAQFQRKVQFMRDWNVPIWNGEFGPVYPDPRGADAHEVLQSRVELLREQLRVYAEANVSWSIWLFKDIGYQGMVYVHPDTPYMKLIAGFVEKKQRLGVDFWGCTDKTGVSHVYEPFVAELKKMIPAHLLKRKYPPVWTFDRQVERVVRECLVSEYLTWEFAELFEGKTYDELEDLATSFAFENCVKRDELNRVLTEDAYKTKV</sequence>
<dbReference type="eggNOG" id="ENOG502RDG8">
    <property type="taxonomic scope" value="Eukaryota"/>
</dbReference>
<dbReference type="VEuPathDB" id="FungiDB:ATEG_08371"/>